<reference evidence="3 4" key="1">
    <citation type="journal article" date="2023" name="IScience">
        <title>Expanded male sex-determining region conserved during the evolution of homothallism in the green alga Volvox.</title>
        <authorList>
            <person name="Yamamoto K."/>
            <person name="Matsuzaki R."/>
            <person name="Mahakham W."/>
            <person name="Heman W."/>
            <person name="Sekimoto H."/>
            <person name="Kawachi M."/>
            <person name="Minakuchi Y."/>
            <person name="Toyoda A."/>
            <person name="Nozaki H."/>
        </authorList>
    </citation>
    <scope>NUCLEOTIDE SEQUENCE [LARGE SCALE GENOMIC DNA]</scope>
    <source>
        <strain evidence="3 4">NIES-4468</strain>
    </source>
</reference>
<sequence>PRKRIIIIIIIAGLIPTNCNCNWNQQYMVSRTSTAKRCALPTPAPAPPPLVEPPPKRMLLPELPREARSRRVAGSLSWNSRSCCALNSRPARPPDRPPEEPRPHITTRSHDVEVSQMHEINTLYSFIFTLYCIVVAEPEGGERIPYESWPSSSTLQGGLGGEEVAEDSLPVLLLGPGWVPVLGLRLELLGRGGRGKLAESRGSPAGGESSSSKGLRQTGQVTFFCSSHL</sequence>
<evidence type="ECO:0000256" key="2">
    <source>
        <dbReference type="SAM" id="SignalP"/>
    </source>
</evidence>
<feature type="compositionally biased region" description="Basic and acidic residues" evidence="1">
    <location>
        <begin position="92"/>
        <end position="108"/>
    </location>
</feature>
<feature type="region of interest" description="Disordered" evidence="1">
    <location>
        <begin position="194"/>
        <end position="215"/>
    </location>
</feature>
<dbReference type="EMBL" id="BSDZ01000004">
    <property type="protein sequence ID" value="GLI59854.1"/>
    <property type="molecule type" value="Genomic_DNA"/>
</dbReference>
<gene>
    <name evidence="3" type="ORF">VaNZ11_001842</name>
</gene>
<feature type="region of interest" description="Disordered" evidence="1">
    <location>
        <begin position="84"/>
        <end position="108"/>
    </location>
</feature>
<keyword evidence="4" id="KW-1185">Reference proteome</keyword>
<feature type="non-terminal residue" evidence="3">
    <location>
        <position position="1"/>
    </location>
</feature>
<comment type="caution">
    <text evidence="3">The sequence shown here is derived from an EMBL/GenBank/DDBJ whole genome shotgun (WGS) entry which is preliminary data.</text>
</comment>
<feature type="chain" id="PRO_5045787918" evidence="2">
    <location>
        <begin position="22"/>
        <end position="229"/>
    </location>
</feature>
<keyword evidence="2" id="KW-0732">Signal</keyword>
<organism evidence="3 4">
    <name type="scientific">Volvox africanus</name>
    <dbReference type="NCBI Taxonomy" id="51714"/>
    <lineage>
        <taxon>Eukaryota</taxon>
        <taxon>Viridiplantae</taxon>
        <taxon>Chlorophyta</taxon>
        <taxon>core chlorophytes</taxon>
        <taxon>Chlorophyceae</taxon>
        <taxon>CS clade</taxon>
        <taxon>Chlamydomonadales</taxon>
        <taxon>Volvocaceae</taxon>
        <taxon>Volvox</taxon>
    </lineage>
</organism>
<evidence type="ECO:0000313" key="4">
    <source>
        <dbReference type="Proteomes" id="UP001165090"/>
    </source>
</evidence>
<name>A0ABQ5RRH5_9CHLO</name>
<dbReference type="Proteomes" id="UP001165090">
    <property type="component" value="Unassembled WGS sequence"/>
</dbReference>
<accession>A0ABQ5RRH5</accession>
<protein>
    <submittedName>
        <fullName evidence="3">Uncharacterized protein</fullName>
    </submittedName>
</protein>
<evidence type="ECO:0000313" key="3">
    <source>
        <dbReference type="EMBL" id="GLI59854.1"/>
    </source>
</evidence>
<feature type="signal peptide" evidence="2">
    <location>
        <begin position="1"/>
        <end position="21"/>
    </location>
</feature>
<proteinExistence type="predicted"/>
<evidence type="ECO:0000256" key="1">
    <source>
        <dbReference type="SAM" id="MobiDB-lite"/>
    </source>
</evidence>